<sequence>MIFVIEQKIAGFYKYKIKELQNFGVKFAVYSIYLPLYIRKINLKYELDAETFFENMIYYDLTAKQISDNYRDISEKISKRFKLLPDVKTPLKNFYPIKLSRYE</sequence>
<protein>
    <submittedName>
        <fullName evidence="1">Uncharacterized protein</fullName>
    </submittedName>
</protein>
<dbReference type="EMBL" id="BDJL01000008">
    <property type="protein sequence ID" value="GAV24503.1"/>
    <property type="molecule type" value="Genomic_DNA"/>
</dbReference>
<dbReference type="Proteomes" id="UP000187338">
    <property type="component" value="Unassembled WGS sequence"/>
</dbReference>
<proteinExistence type="predicted"/>
<gene>
    <name evidence="1" type="ORF">ciss_04360</name>
</gene>
<comment type="caution">
    <text evidence="1">The sequence shown here is derived from an EMBL/GenBank/DDBJ whole genome shotgun (WGS) entry which is preliminary data.</text>
</comment>
<organism evidence="1 2">
    <name type="scientific">Carboxydothermus islandicus</name>
    <dbReference type="NCBI Taxonomy" id="661089"/>
    <lineage>
        <taxon>Bacteria</taxon>
        <taxon>Bacillati</taxon>
        <taxon>Bacillota</taxon>
        <taxon>Clostridia</taxon>
        <taxon>Thermoanaerobacterales</taxon>
        <taxon>Thermoanaerobacteraceae</taxon>
        <taxon>Carboxydothermus</taxon>
    </lineage>
</organism>
<accession>A0A1L8D038</accession>
<evidence type="ECO:0000313" key="2">
    <source>
        <dbReference type="Proteomes" id="UP000187338"/>
    </source>
</evidence>
<keyword evidence="2" id="KW-1185">Reference proteome</keyword>
<reference evidence="2" key="1">
    <citation type="submission" date="2016-12" db="EMBL/GenBank/DDBJ databases">
        <title>Draft Genome Sequences od Carboxydothermus pertinax and islandicus, Hydrogenogenic Carboxydotrophic Bacteria.</title>
        <authorList>
            <person name="Fukuyama Y."/>
            <person name="Ohmae K."/>
            <person name="Yoneda Y."/>
            <person name="Yoshida T."/>
            <person name="Sako Y."/>
        </authorList>
    </citation>
    <scope>NUCLEOTIDE SEQUENCE [LARGE SCALE GENOMIC DNA]</scope>
    <source>
        <strain evidence="2">SET</strain>
    </source>
</reference>
<dbReference type="AlphaFoldDB" id="A0A1L8D038"/>
<evidence type="ECO:0000313" key="1">
    <source>
        <dbReference type="EMBL" id="GAV24503.1"/>
    </source>
</evidence>
<dbReference type="STRING" id="661089.ciss_04360"/>
<name>A0A1L8D038_9THEO</name>